<dbReference type="InterPro" id="IPR051014">
    <property type="entry name" value="Cation_Transport_ATPase_IB"/>
</dbReference>
<evidence type="ECO:0000259" key="12">
    <source>
        <dbReference type="PROSITE" id="PS50846"/>
    </source>
</evidence>
<sequence length="1114" mass="122222">MAHKNMQKSYFDVLGLCCSSEVPLIENILKPLQGIKEVSVIVPSRTVIVVHDTLVISQLQIVKALNQARLEANIRVYGDEKHQKRWPSPYSVVSGFLLLLSLLKFVYHPLKYLALGAVAVGAYPIFLKAIVSVRNLRLDINILMLIAVIGTIVMGDYLEAGTIVFLFSIAEWLESRASHKANAVMSSLMNIAPQKAVIAETGEVVDADEVKINTILAVKAGEVIPIDGVVVDGTCEVDEKTLTGESFPVAKQKDSTVWAGTINLNGYISVKTTALAEDCLVAKMAKLVEEAQNSKTSIQRLIDKFAKFYTPAVVIISTLVALVPVVLKIGNEKHWLHFALVVLVSACPCALILSTPVATFCAYTKAATSGLLIKGGDHLETLAKIKVVAFDKTGTITKGEFVVTHFQSLSDDIDLNTLLYWVSSVESKSSHPLASAVVDYGRSLFVEPEPEKVTEFENFPGEGICGKIEDRVVYIGNKKIAARAGSETVPILQGEVERGKTTGYIYSGSTPVGFFSLSDACRLGVQEAIGQLKSLGIKTAMLTGDSQSAAMQTHEQLGHSLELVHAELLPEDKVKIISEFKKEGPTAMIGDGLNDAPALAAADIGISMGISGSALASDTGNIILMSNDIRKIPEAIKLARKARRKVVENIILSIMTKAAILGLAIGGYPLVWAAVVADVGTCLLVIFNSMLLLRRGHKHGGKCCRSFTKPHTRKNGCGGTHDNSSHHHHHEHEHDHHHHHEHEHDHHHHEHDHDQHQHHSHKRCFSDKTKRMSQPQKCGGSHGSSSHNHHQHQHEHHCHNEHDQHQHHSHNQLDQHQHPQKCSSQTSSLTHPPCSSNSISGGNVNHCNTMKDHDHCKGSHEFHEHDHCHHGICDKNQDGVKKHDTENNLILNAEDNHAVATNRQGNCLGQMANGKEHYHNQNFEMVTHDRESHSSPCHLNLSCQKEGQQFTRNHCHLIHGFESLKDYESKDALRTDHDIQHEKSGCHSDFEKHGKGEMSVDIISEHVELASMHGCSSLEEKGKGSCCEGCSDTCENLPAVCGCESSNERQDSACCRNEECSKECKECPIIHVCLSLAKREAGGCCKSYMKECCAKLGHSRAGFVGLSEIITEQV</sequence>
<keyword evidence="3 10" id="KW-0812">Transmembrane</keyword>
<comment type="caution">
    <text evidence="13">The sequence shown here is derived from an EMBL/GenBank/DDBJ whole genome shotgun (WGS) entry which is preliminary data.</text>
</comment>
<dbReference type="GO" id="GO:0016020">
    <property type="term" value="C:membrane"/>
    <property type="evidence" value="ECO:0007669"/>
    <property type="project" value="UniProtKB-SubCell"/>
</dbReference>
<gene>
    <name evidence="13" type="ORF">VNO78_22932</name>
</gene>
<dbReference type="Proteomes" id="UP001386955">
    <property type="component" value="Unassembled WGS sequence"/>
</dbReference>
<dbReference type="InterPro" id="IPR001757">
    <property type="entry name" value="P_typ_ATPase"/>
</dbReference>
<evidence type="ECO:0000313" key="14">
    <source>
        <dbReference type="Proteomes" id="UP001386955"/>
    </source>
</evidence>
<dbReference type="NCBIfam" id="TIGR01494">
    <property type="entry name" value="ATPase_P-type"/>
    <property type="match status" value="1"/>
</dbReference>
<keyword evidence="7" id="KW-1278">Translocase</keyword>
<dbReference type="GO" id="GO:0016887">
    <property type="term" value="F:ATP hydrolysis activity"/>
    <property type="evidence" value="ECO:0007669"/>
    <property type="project" value="InterPro"/>
</dbReference>
<dbReference type="SFLD" id="SFLDG00002">
    <property type="entry name" value="C1.7:_P-type_atpase_like"/>
    <property type="match status" value="1"/>
</dbReference>
<dbReference type="PRINTS" id="PR00119">
    <property type="entry name" value="CATATPASE"/>
</dbReference>
<accession>A0AAN9XDF2</accession>
<dbReference type="NCBIfam" id="TIGR01525">
    <property type="entry name" value="ATPase-IB_hvy"/>
    <property type="match status" value="1"/>
</dbReference>
<dbReference type="InterPro" id="IPR044492">
    <property type="entry name" value="P_typ_ATPase_HD_dom"/>
</dbReference>
<dbReference type="Gene3D" id="3.40.50.1000">
    <property type="entry name" value="HAD superfamily/HAD-like"/>
    <property type="match status" value="1"/>
</dbReference>
<feature type="transmembrane region" description="Helical" evidence="10">
    <location>
        <begin position="308"/>
        <end position="329"/>
    </location>
</feature>
<dbReference type="AlphaFoldDB" id="A0AAN9XDF2"/>
<evidence type="ECO:0000256" key="11">
    <source>
        <dbReference type="SAM" id="MobiDB-lite"/>
    </source>
</evidence>
<keyword evidence="5 10" id="KW-0547">Nucleotide-binding</keyword>
<feature type="transmembrane region" description="Helical" evidence="10">
    <location>
        <begin position="671"/>
        <end position="693"/>
    </location>
</feature>
<dbReference type="NCBIfam" id="TIGR01512">
    <property type="entry name" value="ATPase-IB2_Cd"/>
    <property type="match status" value="1"/>
</dbReference>
<dbReference type="InterPro" id="IPR023214">
    <property type="entry name" value="HAD_sf"/>
</dbReference>
<dbReference type="GO" id="GO:0046872">
    <property type="term" value="F:metal ion binding"/>
    <property type="evidence" value="ECO:0007669"/>
    <property type="project" value="UniProtKB-KW"/>
</dbReference>
<dbReference type="SUPFAM" id="SSF55008">
    <property type="entry name" value="HMA, heavy metal-associated domain"/>
    <property type="match status" value="1"/>
</dbReference>
<comment type="similarity">
    <text evidence="2 10">Belongs to the cation transport ATPase (P-type) (TC 3.A.3) family. Type IB subfamily.</text>
</comment>
<evidence type="ECO:0000256" key="2">
    <source>
        <dbReference type="ARBA" id="ARBA00006024"/>
    </source>
</evidence>
<dbReference type="InterPro" id="IPR008250">
    <property type="entry name" value="ATPase_P-typ_transduc_dom_A_sf"/>
</dbReference>
<dbReference type="GO" id="GO:0005524">
    <property type="term" value="F:ATP binding"/>
    <property type="evidence" value="ECO:0007669"/>
    <property type="project" value="UniProtKB-UniRule"/>
</dbReference>
<evidence type="ECO:0000313" key="13">
    <source>
        <dbReference type="EMBL" id="KAK7388126.1"/>
    </source>
</evidence>
<dbReference type="InterPro" id="IPR059000">
    <property type="entry name" value="ATPase_P-type_domA"/>
</dbReference>
<dbReference type="InterPro" id="IPR036412">
    <property type="entry name" value="HAD-like_sf"/>
</dbReference>
<feature type="compositionally biased region" description="Basic residues" evidence="11">
    <location>
        <begin position="699"/>
        <end position="714"/>
    </location>
</feature>
<dbReference type="Gene3D" id="3.30.70.100">
    <property type="match status" value="1"/>
</dbReference>
<keyword evidence="8 10" id="KW-1133">Transmembrane helix</keyword>
<dbReference type="InterPro" id="IPR006121">
    <property type="entry name" value="HMA_dom"/>
</dbReference>
<dbReference type="InterPro" id="IPR018303">
    <property type="entry name" value="ATPase_P-typ_P_site"/>
</dbReference>
<keyword evidence="4 10" id="KW-0479">Metal-binding</keyword>
<keyword evidence="6 10" id="KW-0067">ATP-binding</keyword>
<evidence type="ECO:0000256" key="10">
    <source>
        <dbReference type="RuleBase" id="RU362081"/>
    </source>
</evidence>
<evidence type="ECO:0000256" key="9">
    <source>
        <dbReference type="ARBA" id="ARBA00023136"/>
    </source>
</evidence>
<proteinExistence type="inferred from homology"/>
<dbReference type="PROSITE" id="PS50846">
    <property type="entry name" value="HMA_2"/>
    <property type="match status" value="1"/>
</dbReference>
<dbReference type="SUPFAM" id="SSF81653">
    <property type="entry name" value="Calcium ATPase, transduction domain A"/>
    <property type="match status" value="1"/>
</dbReference>
<dbReference type="InterPro" id="IPR023299">
    <property type="entry name" value="ATPase_P-typ_cyto_dom_N"/>
</dbReference>
<feature type="compositionally biased region" description="Polar residues" evidence="11">
    <location>
        <begin position="820"/>
        <end position="837"/>
    </location>
</feature>
<feature type="transmembrane region" description="Helical" evidence="10">
    <location>
        <begin position="335"/>
        <end position="363"/>
    </location>
</feature>
<name>A0AAN9XDF2_PSOTE</name>
<feature type="compositionally biased region" description="Basic residues" evidence="11">
    <location>
        <begin position="787"/>
        <end position="797"/>
    </location>
</feature>
<evidence type="ECO:0000256" key="1">
    <source>
        <dbReference type="ARBA" id="ARBA00004141"/>
    </source>
</evidence>
<evidence type="ECO:0000256" key="6">
    <source>
        <dbReference type="ARBA" id="ARBA00022840"/>
    </source>
</evidence>
<reference evidence="13 14" key="1">
    <citation type="submission" date="2024-01" db="EMBL/GenBank/DDBJ databases">
        <title>The genomes of 5 underutilized Papilionoideae crops provide insights into root nodulation and disease resistanc.</title>
        <authorList>
            <person name="Jiang F."/>
        </authorList>
    </citation>
    <scope>NUCLEOTIDE SEQUENCE [LARGE SCALE GENOMIC DNA]</scope>
    <source>
        <strain evidence="13">DUOXIRENSHENG_FW03</strain>
        <tissue evidence="13">Leaves</tissue>
    </source>
</reference>
<evidence type="ECO:0000256" key="5">
    <source>
        <dbReference type="ARBA" id="ARBA00022741"/>
    </source>
</evidence>
<dbReference type="PRINTS" id="PR00943">
    <property type="entry name" value="CUATPASE"/>
</dbReference>
<feature type="domain" description="HMA" evidence="12">
    <location>
        <begin position="7"/>
        <end position="73"/>
    </location>
</feature>
<dbReference type="PANTHER" id="PTHR48085:SF5">
    <property type="entry name" value="CADMIUM_ZINC-TRANSPORTING ATPASE HMA4-RELATED"/>
    <property type="match status" value="1"/>
</dbReference>
<protein>
    <recommendedName>
        <fullName evidence="12">HMA domain-containing protein</fullName>
    </recommendedName>
</protein>
<dbReference type="SUPFAM" id="SSF56784">
    <property type="entry name" value="HAD-like"/>
    <property type="match status" value="1"/>
</dbReference>
<feature type="compositionally biased region" description="Basic and acidic residues" evidence="11">
    <location>
        <begin position="798"/>
        <end position="817"/>
    </location>
</feature>
<keyword evidence="14" id="KW-1185">Reference proteome</keyword>
<dbReference type="PANTHER" id="PTHR48085">
    <property type="entry name" value="CADMIUM/ZINC-TRANSPORTING ATPASE HMA2-RELATED"/>
    <property type="match status" value="1"/>
</dbReference>
<evidence type="ECO:0000256" key="7">
    <source>
        <dbReference type="ARBA" id="ARBA00022967"/>
    </source>
</evidence>
<keyword evidence="9 10" id="KW-0472">Membrane</keyword>
<dbReference type="Gene3D" id="2.70.150.10">
    <property type="entry name" value="Calcium-transporting ATPase, cytoplasmic transduction domain A"/>
    <property type="match status" value="1"/>
</dbReference>
<evidence type="ECO:0000256" key="8">
    <source>
        <dbReference type="ARBA" id="ARBA00022989"/>
    </source>
</evidence>
<dbReference type="PROSITE" id="PS00154">
    <property type="entry name" value="ATPASE_E1_E2"/>
    <property type="match status" value="1"/>
</dbReference>
<dbReference type="FunFam" id="3.40.1110.10:FF:000043">
    <property type="entry name" value="Putative cadmium/zinc-transporting ATPase 3"/>
    <property type="match status" value="1"/>
</dbReference>
<dbReference type="InterPro" id="IPR023298">
    <property type="entry name" value="ATPase_P-typ_TM_dom_sf"/>
</dbReference>
<feature type="transmembrane region" description="Helical" evidence="10">
    <location>
        <begin position="646"/>
        <end position="665"/>
    </location>
</feature>
<dbReference type="Gene3D" id="3.40.1110.10">
    <property type="entry name" value="Calcium-transporting ATPase, cytoplasmic domain N"/>
    <property type="match status" value="1"/>
</dbReference>
<dbReference type="SFLD" id="SFLDS00003">
    <property type="entry name" value="Haloacid_Dehalogenase"/>
    <property type="match status" value="1"/>
</dbReference>
<dbReference type="FunFam" id="2.70.150.10:FF:000002">
    <property type="entry name" value="Copper-transporting ATPase 1, putative"/>
    <property type="match status" value="1"/>
</dbReference>
<dbReference type="InterPro" id="IPR036163">
    <property type="entry name" value="HMA_dom_sf"/>
</dbReference>
<dbReference type="Pfam" id="PF00702">
    <property type="entry name" value="Hydrolase"/>
    <property type="match status" value="1"/>
</dbReference>
<dbReference type="InterPro" id="IPR027256">
    <property type="entry name" value="P-typ_ATPase_IB"/>
</dbReference>
<dbReference type="PROSITE" id="PS01229">
    <property type="entry name" value="COF_2"/>
    <property type="match status" value="1"/>
</dbReference>
<dbReference type="EMBL" id="JAYMYS010000006">
    <property type="protein sequence ID" value="KAK7388126.1"/>
    <property type="molecule type" value="Genomic_DNA"/>
</dbReference>
<dbReference type="GO" id="GO:0019829">
    <property type="term" value="F:ATPase-coupled monoatomic cation transmembrane transporter activity"/>
    <property type="evidence" value="ECO:0007669"/>
    <property type="project" value="InterPro"/>
</dbReference>
<evidence type="ECO:0000256" key="3">
    <source>
        <dbReference type="ARBA" id="ARBA00022692"/>
    </source>
</evidence>
<dbReference type="FunFam" id="3.30.70.100:FF:000022">
    <property type="entry name" value="Putative cadmium/zinc-transporting ATPase 3"/>
    <property type="match status" value="1"/>
</dbReference>
<organism evidence="13 14">
    <name type="scientific">Psophocarpus tetragonolobus</name>
    <name type="common">Winged bean</name>
    <name type="synonym">Dolichos tetragonolobus</name>
    <dbReference type="NCBI Taxonomy" id="3891"/>
    <lineage>
        <taxon>Eukaryota</taxon>
        <taxon>Viridiplantae</taxon>
        <taxon>Streptophyta</taxon>
        <taxon>Embryophyta</taxon>
        <taxon>Tracheophyta</taxon>
        <taxon>Spermatophyta</taxon>
        <taxon>Magnoliopsida</taxon>
        <taxon>eudicotyledons</taxon>
        <taxon>Gunneridae</taxon>
        <taxon>Pentapetalae</taxon>
        <taxon>rosids</taxon>
        <taxon>fabids</taxon>
        <taxon>Fabales</taxon>
        <taxon>Fabaceae</taxon>
        <taxon>Papilionoideae</taxon>
        <taxon>50 kb inversion clade</taxon>
        <taxon>NPAAA clade</taxon>
        <taxon>indigoferoid/millettioid clade</taxon>
        <taxon>Phaseoleae</taxon>
        <taxon>Psophocarpus</taxon>
    </lineage>
</organism>
<feature type="region of interest" description="Disordered" evidence="11">
    <location>
        <begin position="699"/>
        <end position="837"/>
    </location>
</feature>
<feature type="compositionally biased region" description="Basic residues" evidence="11">
    <location>
        <begin position="726"/>
        <end position="750"/>
    </location>
</feature>
<evidence type="ECO:0000256" key="4">
    <source>
        <dbReference type="ARBA" id="ARBA00022723"/>
    </source>
</evidence>
<feature type="transmembrane region" description="Helical" evidence="10">
    <location>
        <begin position="113"/>
        <end position="131"/>
    </location>
</feature>
<dbReference type="SFLD" id="SFLDF00027">
    <property type="entry name" value="p-type_atpase"/>
    <property type="match status" value="1"/>
</dbReference>
<dbReference type="Pfam" id="PF00122">
    <property type="entry name" value="E1-E2_ATPase"/>
    <property type="match status" value="1"/>
</dbReference>
<dbReference type="CDD" id="cd02079">
    <property type="entry name" value="P-type_ATPase_HM"/>
    <property type="match status" value="1"/>
</dbReference>
<dbReference type="SUPFAM" id="SSF81665">
    <property type="entry name" value="Calcium ATPase, transmembrane domain M"/>
    <property type="match status" value="1"/>
</dbReference>
<comment type="subcellular location">
    <subcellularLocation>
        <location evidence="1">Membrane</location>
        <topology evidence="1">Multi-pass membrane protein</topology>
    </subcellularLocation>
</comment>